<dbReference type="OrthoDB" id="3736873at2"/>
<organism evidence="1 2">
    <name type="scientific">Propionibacterium ruminifibrarum</name>
    <dbReference type="NCBI Taxonomy" id="1962131"/>
    <lineage>
        <taxon>Bacteria</taxon>
        <taxon>Bacillati</taxon>
        <taxon>Actinomycetota</taxon>
        <taxon>Actinomycetes</taxon>
        <taxon>Propionibacteriales</taxon>
        <taxon>Propionibacteriaceae</taxon>
        <taxon>Propionibacterium</taxon>
    </lineage>
</organism>
<dbReference type="InterPro" id="IPR024211">
    <property type="entry name" value="DUF3841"/>
</dbReference>
<accession>A0A375I095</accession>
<dbReference type="EMBL" id="OMOH01000003">
    <property type="protein sequence ID" value="SPF68035.1"/>
    <property type="molecule type" value="Genomic_DNA"/>
</dbReference>
<evidence type="ECO:0008006" key="3">
    <source>
        <dbReference type="Google" id="ProtNLM"/>
    </source>
</evidence>
<protein>
    <recommendedName>
        <fullName evidence="3">DUF3841 domain-containing protein</fullName>
    </recommendedName>
</protein>
<proteinExistence type="predicted"/>
<evidence type="ECO:0000313" key="2">
    <source>
        <dbReference type="Proteomes" id="UP000265962"/>
    </source>
</evidence>
<evidence type="ECO:0000313" key="1">
    <source>
        <dbReference type="EMBL" id="SPF68035.1"/>
    </source>
</evidence>
<sequence>MDSPITLWTLQHRDVWQRLKTGQSYRVPDDLCWPSIEEDEELRAKLVAAYDWIADRLDHRDPRPTPRLRWPVWAHWCIGSDGPVRPDLRRYQQYAPGVMLELRVDPHRVLLTDASGWERVINDSFNGRGMNRFWNAWDNSAEGTTERARLQQAKRHSWARCLAVNPSHPTQGVLWEIRPEDVVSHCFFKGHPEPKWP</sequence>
<dbReference type="RefSeq" id="WP_119715309.1">
    <property type="nucleotide sequence ID" value="NZ_OMOH01000003.1"/>
</dbReference>
<dbReference type="AlphaFoldDB" id="A0A375I095"/>
<gene>
    <name evidence="1" type="ORF">PROPJV5_0992</name>
</gene>
<reference evidence="2" key="1">
    <citation type="submission" date="2018-02" db="EMBL/GenBank/DDBJ databases">
        <authorList>
            <person name="Hornung B."/>
        </authorList>
    </citation>
    <scope>NUCLEOTIDE SEQUENCE [LARGE SCALE GENOMIC DNA]</scope>
</reference>
<name>A0A375I095_9ACTN</name>
<dbReference type="Pfam" id="PF12952">
    <property type="entry name" value="DUF3841"/>
    <property type="match status" value="1"/>
</dbReference>
<dbReference type="Proteomes" id="UP000265962">
    <property type="component" value="Unassembled WGS sequence"/>
</dbReference>
<keyword evidence="2" id="KW-1185">Reference proteome</keyword>